<accession>A0A6C2TWB5</accession>
<dbReference type="RefSeq" id="WP_136077364.1">
    <property type="nucleotide sequence ID" value="NZ_CAAHFG010000001.1"/>
</dbReference>
<evidence type="ECO:0000256" key="1">
    <source>
        <dbReference type="SAM" id="MobiDB-lite"/>
    </source>
</evidence>
<organism evidence="3 4">
    <name type="scientific">Pontiella desulfatans</name>
    <dbReference type="NCBI Taxonomy" id="2750659"/>
    <lineage>
        <taxon>Bacteria</taxon>
        <taxon>Pseudomonadati</taxon>
        <taxon>Kiritimatiellota</taxon>
        <taxon>Kiritimatiellia</taxon>
        <taxon>Kiritimatiellales</taxon>
        <taxon>Pontiellaceae</taxon>
        <taxon>Pontiella</taxon>
    </lineage>
</organism>
<dbReference type="InterPro" id="IPR012337">
    <property type="entry name" value="RNaseH-like_sf"/>
</dbReference>
<name>A0A6C2TWB5_PONDE</name>
<reference evidence="3 4" key="1">
    <citation type="submission" date="2019-04" db="EMBL/GenBank/DDBJ databases">
        <authorList>
            <person name="Van Vliet M D."/>
        </authorList>
    </citation>
    <scope>NUCLEOTIDE SEQUENCE [LARGE SCALE GENOMIC DNA]</scope>
    <source>
        <strain evidence="3 4">F1</strain>
    </source>
</reference>
<protein>
    <recommendedName>
        <fullName evidence="2">Integrase catalytic domain-containing protein</fullName>
    </recommendedName>
</protein>
<dbReference type="EMBL" id="CAAHFG010000001">
    <property type="protein sequence ID" value="VGO11621.1"/>
    <property type="molecule type" value="Genomic_DNA"/>
</dbReference>
<feature type="region of interest" description="Disordered" evidence="1">
    <location>
        <begin position="376"/>
        <end position="407"/>
    </location>
</feature>
<dbReference type="Proteomes" id="UP000366872">
    <property type="component" value="Unassembled WGS sequence"/>
</dbReference>
<dbReference type="InterPro" id="IPR036397">
    <property type="entry name" value="RNaseH_sf"/>
</dbReference>
<gene>
    <name evidence="3" type="ORF">PDESU_00166</name>
</gene>
<dbReference type="SUPFAM" id="SSF53098">
    <property type="entry name" value="Ribonuclease H-like"/>
    <property type="match status" value="1"/>
</dbReference>
<evidence type="ECO:0000313" key="4">
    <source>
        <dbReference type="Proteomes" id="UP000366872"/>
    </source>
</evidence>
<feature type="domain" description="Integrase catalytic" evidence="2">
    <location>
        <begin position="159"/>
        <end position="324"/>
    </location>
</feature>
<evidence type="ECO:0000313" key="3">
    <source>
        <dbReference type="EMBL" id="VGO11621.1"/>
    </source>
</evidence>
<dbReference type="GO" id="GO:0003676">
    <property type="term" value="F:nucleic acid binding"/>
    <property type="evidence" value="ECO:0007669"/>
    <property type="project" value="InterPro"/>
</dbReference>
<feature type="compositionally biased region" description="Low complexity" evidence="1">
    <location>
        <begin position="395"/>
        <end position="407"/>
    </location>
</feature>
<sequence>MSCETRMEYIAVQKRRYRRAEKAYKTRLLDEVCAVCGYDRKHATKLLNDSFTPSRGKRGRKGEYDSAELRKTLKTLWLRSGQLCGKRLKPAMPHWLKHYEKHYEPLSTECREKLLRISPASIDRVLKPFKAQYQRRRNTGTKPGSLLKNQIPIRTSTEDIDRPGYLEADTVAHCGGSMSGDFIWSITYTDIISTWTVTRAVWNKGAEGVMNQTHDVENKLPFAILGFDCDNGSEFLNHHLTRYFLQRKQPVCFTRSRPYHKNDNAHVEQKNWTHVRELLGYDRLDNPAMIRELNALYRDWERLNNFFKPSFKLKSKVRVKSRYKKKYDAPATPFDRLKVSGILGEQQEAALQREYETLDPFELGNRIQRRRRKIEKMKKTGESAAVGEPGFPDCLPTLTTPELEGTH</sequence>
<dbReference type="AlphaFoldDB" id="A0A6C2TWB5"/>
<dbReference type="InterPro" id="IPR001584">
    <property type="entry name" value="Integrase_cat-core"/>
</dbReference>
<dbReference type="GO" id="GO:0015074">
    <property type="term" value="P:DNA integration"/>
    <property type="evidence" value="ECO:0007669"/>
    <property type="project" value="InterPro"/>
</dbReference>
<evidence type="ECO:0000259" key="2">
    <source>
        <dbReference type="PROSITE" id="PS50994"/>
    </source>
</evidence>
<keyword evidence="4" id="KW-1185">Reference proteome</keyword>
<proteinExistence type="predicted"/>
<dbReference type="Gene3D" id="3.30.420.10">
    <property type="entry name" value="Ribonuclease H-like superfamily/Ribonuclease H"/>
    <property type="match status" value="1"/>
</dbReference>
<dbReference type="PROSITE" id="PS50994">
    <property type="entry name" value="INTEGRASE"/>
    <property type="match status" value="1"/>
</dbReference>